<protein>
    <recommendedName>
        <fullName evidence="3">DUF4435 domain-containing protein</fullName>
    </recommendedName>
</protein>
<dbReference type="RefSeq" id="WP_204699039.1">
    <property type="nucleotide sequence ID" value="NZ_JAFBEC010000011.1"/>
</dbReference>
<sequence length="308" mass="36050">MFEHMTPERTANAIMQDTTFNGTYLIVEGTKDFNLYSKFFNIDDTVEIKQVGGKEKVRDIIKILEERKFNKKIGIIDADFSKILEEDQLVQDIFSTDYHDSEVMMFKSPALETVLYIYVTKKKLDEFMSGREIKESLLNIAKEIGLLKLANDLHSLGLAFKPKKIDGKNLKYKDFIDEKTLQFKGKEQLINTVFNYSINRSIQMVDKELVKQKIEELSEKEYDLLQLVNGHDLSNILFLLLKKSLRSSKKSLSDYNAIEDSFIMSYEARYFMETELFQNLYKWSSSNDANLFKEDIKELYQKMNVVEV</sequence>
<keyword evidence="2" id="KW-1185">Reference proteome</keyword>
<evidence type="ECO:0000313" key="1">
    <source>
        <dbReference type="EMBL" id="MBM7634293.1"/>
    </source>
</evidence>
<organism evidence="1 2">
    <name type="scientific">Geomicrobium sediminis</name>
    <dbReference type="NCBI Taxonomy" id="1347788"/>
    <lineage>
        <taxon>Bacteria</taxon>
        <taxon>Bacillati</taxon>
        <taxon>Bacillota</taxon>
        <taxon>Bacilli</taxon>
        <taxon>Bacillales</taxon>
        <taxon>Geomicrobium</taxon>
    </lineage>
</organism>
<name>A0ABS2PFT1_9BACL</name>
<evidence type="ECO:0008006" key="3">
    <source>
        <dbReference type="Google" id="ProtNLM"/>
    </source>
</evidence>
<gene>
    <name evidence="1" type="ORF">JOD17_003395</name>
</gene>
<comment type="caution">
    <text evidence="1">The sequence shown here is derived from an EMBL/GenBank/DDBJ whole genome shotgun (WGS) entry which is preliminary data.</text>
</comment>
<dbReference type="EMBL" id="JAFBEC010000011">
    <property type="protein sequence ID" value="MBM7634293.1"/>
    <property type="molecule type" value="Genomic_DNA"/>
</dbReference>
<accession>A0ABS2PFT1</accession>
<proteinExistence type="predicted"/>
<reference evidence="1 2" key="1">
    <citation type="submission" date="2021-01" db="EMBL/GenBank/DDBJ databases">
        <title>Genomic Encyclopedia of Type Strains, Phase IV (KMG-IV): sequencing the most valuable type-strain genomes for metagenomic binning, comparative biology and taxonomic classification.</title>
        <authorList>
            <person name="Goeker M."/>
        </authorList>
    </citation>
    <scope>NUCLEOTIDE SEQUENCE [LARGE SCALE GENOMIC DNA]</scope>
    <source>
        <strain evidence="1 2">DSM 25540</strain>
    </source>
</reference>
<dbReference type="Proteomes" id="UP000741863">
    <property type="component" value="Unassembled WGS sequence"/>
</dbReference>
<evidence type="ECO:0000313" key="2">
    <source>
        <dbReference type="Proteomes" id="UP000741863"/>
    </source>
</evidence>